<dbReference type="SUPFAM" id="SSF53098">
    <property type="entry name" value="Ribonuclease H-like"/>
    <property type="match status" value="1"/>
</dbReference>
<name>A0AAI8Z5N9_9PEZI</name>
<proteinExistence type="predicted"/>
<dbReference type="Gene3D" id="3.30.420.10">
    <property type="entry name" value="Ribonuclease H-like superfamily/Ribonuclease H"/>
    <property type="match status" value="1"/>
</dbReference>
<dbReference type="GO" id="GO:0003676">
    <property type="term" value="F:nucleic acid binding"/>
    <property type="evidence" value="ECO:0007669"/>
    <property type="project" value="InterPro"/>
</dbReference>
<dbReference type="AlphaFoldDB" id="A0AAI8Z5N9"/>
<evidence type="ECO:0000313" key="2">
    <source>
        <dbReference type="Proteomes" id="UP001296104"/>
    </source>
</evidence>
<keyword evidence="2" id="KW-1185">Reference proteome</keyword>
<sequence length="189" mass="20923">MTAIVGPEMEMWTDGSVVPDTFSGWAFTLPSLPGATTFKGQWFAKRRESDVTLTELRGIRAALQYLTSSSPRVGATEVNSARRIDIHTDCQDALDEINLERGDGYELHRNAFGWKCYVEDVPAHHLDVVRGIIASVETLLSQYGIRVILSWQRRRTTAGGIVADNWASQGAVTAMRLAGTTRYEVNGTF</sequence>
<evidence type="ECO:0000313" key="1">
    <source>
        <dbReference type="EMBL" id="CAK4032915.1"/>
    </source>
</evidence>
<dbReference type="InterPro" id="IPR036397">
    <property type="entry name" value="RNaseH_sf"/>
</dbReference>
<comment type="caution">
    <text evidence="1">The sequence shown here is derived from an EMBL/GenBank/DDBJ whole genome shotgun (WGS) entry which is preliminary data.</text>
</comment>
<accession>A0AAI8Z5N9</accession>
<dbReference type="InterPro" id="IPR012337">
    <property type="entry name" value="RNaseH-like_sf"/>
</dbReference>
<protein>
    <submittedName>
        <fullName evidence="1">Uncharacterized protein RCC_08854</fullName>
    </submittedName>
</protein>
<reference evidence="1" key="1">
    <citation type="submission" date="2023-11" db="EMBL/GenBank/DDBJ databases">
        <authorList>
            <person name="Alioto T."/>
            <person name="Alioto T."/>
            <person name="Gomez Garrido J."/>
        </authorList>
    </citation>
    <scope>NUCLEOTIDE SEQUENCE</scope>
</reference>
<gene>
    <name evidence="1" type="ORF">LECACI_7A008073</name>
</gene>
<dbReference type="Proteomes" id="UP001296104">
    <property type="component" value="Unassembled WGS sequence"/>
</dbReference>
<dbReference type="EMBL" id="CAVMBE010000073">
    <property type="protein sequence ID" value="CAK4032915.1"/>
    <property type="molecule type" value="Genomic_DNA"/>
</dbReference>
<organism evidence="1 2">
    <name type="scientific">Lecanosticta acicola</name>
    <dbReference type="NCBI Taxonomy" id="111012"/>
    <lineage>
        <taxon>Eukaryota</taxon>
        <taxon>Fungi</taxon>
        <taxon>Dikarya</taxon>
        <taxon>Ascomycota</taxon>
        <taxon>Pezizomycotina</taxon>
        <taxon>Dothideomycetes</taxon>
        <taxon>Dothideomycetidae</taxon>
        <taxon>Mycosphaerellales</taxon>
        <taxon>Mycosphaerellaceae</taxon>
        <taxon>Lecanosticta</taxon>
    </lineage>
</organism>